<dbReference type="InterPro" id="IPR005793">
    <property type="entry name" value="Formyl_trans_C"/>
</dbReference>
<dbReference type="InterPro" id="IPR011034">
    <property type="entry name" value="Formyl_transferase-like_C_sf"/>
</dbReference>
<comment type="caution">
    <text evidence="17">The sequence shown here is derived from an EMBL/GenBank/DDBJ whole genome shotgun (WGS) entry which is preliminary data.</text>
</comment>
<dbReference type="GO" id="GO:0043190">
    <property type="term" value="C:ATP-binding cassette (ABC) transporter complex"/>
    <property type="evidence" value="ECO:0007669"/>
    <property type="project" value="TreeGrafter"/>
</dbReference>
<dbReference type="PANTHER" id="PTHR33529:SF6">
    <property type="entry name" value="YJGP_YJGQ FAMILY PERMEASE"/>
    <property type="match status" value="1"/>
</dbReference>
<dbReference type="CDD" id="cd08646">
    <property type="entry name" value="FMT_core_Met-tRNA-FMT_N"/>
    <property type="match status" value="1"/>
</dbReference>
<keyword evidence="7 13" id="KW-0808">Transferase</keyword>
<dbReference type="PANTHER" id="PTHR33529">
    <property type="entry name" value="SLR0882 PROTEIN-RELATED"/>
    <property type="match status" value="1"/>
</dbReference>
<comment type="subcellular location">
    <subcellularLocation>
        <location evidence="2">Cell membrane</location>
        <topology evidence="2">Multi-pass membrane protein</topology>
    </subcellularLocation>
</comment>
<dbReference type="InterPro" id="IPR036477">
    <property type="entry name" value="Formyl_transf_N_sf"/>
</dbReference>
<dbReference type="SUPFAM" id="SSF53328">
    <property type="entry name" value="Formyltransferase"/>
    <property type="match status" value="1"/>
</dbReference>
<feature type="transmembrane region" description="Helical" evidence="14">
    <location>
        <begin position="99"/>
        <end position="118"/>
    </location>
</feature>
<comment type="catalytic activity">
    <reaction evidence="12 13">
        <text>L-methionyl-tRNA(fMet) + (6R)-10-formyltetrahydrofolate = N-formyl-L-methionyl-tRNA(fMet) + (6S)-5,6,7,8-tetrahydrofolate + H(+)</text>
        <dbReference type="Rhea" id="RHEA:24380"/>
        <dbReference type="Rhea" id="RHEA-COMP:9952"/>
        <dbReference type="Rhea" id="RHEA-COMP:9953"/>
        <dbReference type="ChEBI" id="CHEBI:15378"/>
        <dbReference type="ChEBI" id="CHEBI:57453"/>
        <dbReference type="ChEBI" id="CHEBI:78530"/>
        <dbReference type="ChEBI" id="CHEBI:78844"/>
        <dbReference type="ChEBI" id="CHEBI:195366"/>
        <dbReference type="EC" id="2.1.2.9"/>
    </reaction>
</comment>
<evidence type="ECO:0000259" key="16">
    <source>
        <dbReference type="Pfam" id="PF02911"/>
    </source>
</evidence>
<feature type="domain" description="Formyl transferase N-terminal" evidence="15">
    <location>
        <begin position="481"/>
        <end position="657"/>
    </location>
</feature>
<dbReference type="InterPro" id="IPR044135">
    <property type="entry name" value="Met-tRNA-FMT_C"/>
</dbReference>
<keyword evidence="6" id="KW-1003">Cell membrane</keyword>
<dbReference type="EC" id="2.1.2.9" evidence="4 13"/>
<dbReference type="Pfam" id="PF02911">
    <property type="entry name" value="Formyl_trans_C"/>
    <property type="match status" value="1"/>
</dbReference>
<name>A0A940DQU8_9BACT</name>
<dbReference type="InterPro" id="IPR005794">
    <property type="entry name" value="Fmt"/>
</dbReference>
<feature type="transmembrane region" description="Helical" evidence="14">
    <location>
        <begin position="53"/>
        <end position="78"/>
    </location>
</feature>
<feature type="transmembrane region" description="Helical" evidence="14">
    <location>
        <begin position="371"/>
        <end position="391"/>
    </location>
</feature>
<evidence type="ECO:0000256" key="14">
    <source>
        <dbReference type="SAM" id="Phobius"/>
    </source>
</evidence>
<evidence type="ECO:0000256" key="5">
    <source>
        <dbReference type="ARBA" id="ARBA00016014"/>
    </source>
</evidence>
<evidence type="ECO:0000313" key="17">
    <source>
        <dbReference type="EMBL" id="MBO8483193.1"/>
    </source>
</evidence>
<feature type="transmembrane region" description="Helical" evidence="14">
    <location>
        <begin position="396"/>
        <end position="413"/>
    </location>
</feature>
<evidence type="ECO:0000256" key="13">
    <source>
        <dbReference type="HAMAP-Rule" id="MF_00182"/>
    </source>
</evidence>
<evidence type="ECO:0000256" key="6">
    <source>
        <dbReference type="ARBA" id="ARBA00022475"/>
    </source>
</evidence>
<protein>
    <recommendedName>
        <fullName evidence="5 13">Methionyl-tRNA formyltransferase</fullName>
        <ecNumber evidence="4 13">2.1.2.9</ecNumber>
    </recommendedName>
</protein>
<accession>A0A940DQU8</accession>
<dbReference type="SUPFAM" id="SSF50486">
    <property type="entry name" value="FMT C-terminal domain-like"/>
    <property type="match status" value="1"/>
</dbReference>
<dbReference type="NCBIfam" id="TIGR00460">
    <property type="entry name" value="fmt"/>
    <property type="match status" value="1"/>
</dbReference>
<dbReference type="Proteomes" id="UP000725002">
    <property type="component" value="Unassembled WGS sequence"/>
</dbReference>
<sequence>MKILDRFILKSFIGPFIAILLVVVFILMMQFLWLYIDELVGKGLSLKVVFEFLGWGCATLLPLSIPLATLLASMMTLGTFGENNELLAIKAAGISLKRVLVPLLVISVIISIGAFFAANNLVPVAYNKIFSLRSDIKRTKEEIKIPTGTFYDGIEGYILRVDRRNDDTQMMYDVMVYNHTGNKGNTSLTLADSALMQMSKSKTSLTFIMYDGVNYEETNTRKYRDTTLQLQKIEFSRQELVIPLENYAFQKSEEKDWNDARTMNLKQLFHDQDSIGRLNAEAQANNIKTLTESRILKYNMQLDTARRFEAKGIFDSKSLENESSLEKEIRAYDQALSSANEYISTLTAFNRDTYQYTFNIRRIDIAILKKFAQAFACFIFFLIGAPLGALIRKGGLGTPAIISVLFFVAYWVIDISGEKLAKDGAVGPVLGVFISTIVLLPTGAFLTWKAINDSAIFSADSMKTLFNKIKIKIMGRIRKTRIVYMGTPEFAVAPLDALIKNGYHVVGVVTVADKASGRGLKVNESAVKKYAVSHGIPVLQPVSLKDPEFIEAFKAWKPDLAVVVAFRLLPKAVWEIPRLGTFNLHAALLPQYRGAAPINWAVINGDHLTGATTFMIDDGMDTGHVIFREQCKIEDTDTAGDIHDKLMEIGAGLVVQTVEAIMENHVELQLQKSFIQGAEQLRPAPKLSRELCHIDWNDTSRHIYNLIRGLSPYPGAFTTIIKDGKETQMKIFRSAIADPDMLSKIKSQASDRFPDGAIPAGTLLSDNRSYLAVATADGAVLVEDLQLAGKKRMETREFLLGFRDVEQYTTSKGTSADVKKGLMA</sequence>
<keyword evidence="10 14" id="KW-1133">Transmembrane helix</keyword>
<evidence type="ECO:0000256" key="9">
    <source>
        <dbReference type="ARBA" id="ARBA00022917"/>
    </source>
</evidence>
<comment type="similarity">
    <text evidence="3 13">Belongs to the Fmt family.</text>
</comment>
<evidence type="ECO:0000256" key="11">
    <source>
        <dbReference type="ARBA" id="ARBA00023136"/>
    </source>
</evidence>
<dbReference type="Gene3D" id="3.10.25.10">
    <property type="entry name" value="Formyl transferase, C-terminal domain"/>
    <property type="match status" value="1"/>
</dbReference>
<evidence type="ECO:0000313" key="18">
    <source>
        <dbReference type="Proteomes" id="UP000725002"/>
    </source>
</evidence>
<keyword evidence="9 13" id="KW-0648">Protein biosynthesis</keyword>
<feature type="domain" description="Formyl transferase C-terminal" evidence="16">
    <location>
        <begin position="686"/>
        <end position="802"/>
    </location>
</feature>
<evidence type="ECO:0000256" key="1">
    <source>
        <dbReference type="ARBA" id="ARBA00002606"/>
    </source>
</evidence>
<dbReference type="AlphaFoldDB" id="A0A940DQU8"/>
<proteinExistence type="inferred from homology"/>
<evidence type="ECO:0000256" key="8">
    <source>
        <dbReference type="ARBA" id="ARBA00022692"/>
    </source>
</evidence>
<reference evidence="17" key="2">
    <citation type="journal article" date="2021" name="PeerJ">
        <title>Extensive microbial diversity within the chicken gut microbiome revealed by metagenomics and culture.</title>
        <authorList>
            <person name="Gilroy R."/>
            <person name="Ravi A."/>
            <person name="Getino M."/>
            <person name="Pursley I."/>
            <person name="Horton D.L."/>
            <person name="Alikhan N.F."/>
            <person name="Baker D."/>
            <person name="Gharbi K."/>
            <person name="Hall N."/>
            <person name="Watson M."/>
            <person name="Adriaenssens E.M."/>
            <person name="Foster-Nyarko E."/>
            <person name="Jarju S."/>
            <person name="Secka A."/>
            <person name="Antonio M."/>
            <person name="Oren A."/>
            <person name="Chaudhuri R.R."/>
            <person name="La Ragione R."/>
            <person name="Hildebrand F."/>
            <person name="Pallen M.J."/>
        </authorList>
    </citation>
    <scope>NUCLEOTIDE SEQUENCE</scope>
    <source>
        <strain evidence="17">G3-8215</strain>
    </source>
</reference>
<dbReference type="CDD" id="cd08704">
    <property type="entry name" value="Met_tRNA_FMT_C"/>
    <property type="match status" value="1"/>
</dbReference>
<dbReference type="InterPro" id="IPR041711">
    <property type="entry name" value="Met-tRNA-FMT_N"/>
</dbReference>
<dbReference type="InterPro" id="IPR005495">
    <property type="entry name" value="LptG/LptF_permease"/>
</dbReference>
<feature type="transmembrane region" description="Helical" evidence="14">
    <location>
        <begin position="12"/>
        <end position="33"/>
    </location>
</feature>
<feature type="transmembrane region" description="Helical" evidence="14">
    <location>
        <begin position="425"/>
        <end position="448"/>
    </location>
</feature>
<evidence type="ECO:0000256" key="3">
    <source>
        <dbReference type="ARBA" id="ARBA00010699"/>
    </source>
</evidence>
<reference evidence="17" key="1">
    <citation type="submission" date="2020-10" db="EMBL/GenBank/DDBJ databases">
        <authorList>
            <person name="Gilroy R."/>
        </authorList>
    </citation>
    <scope>NUCLEOTIDE SEQUENCE</scope>
    <source>
        <strain evidence="17">G3-8215</strain>
    </source>
</reference>
<dbReference type="InterPro" id="IPR037022">
    <property type="entry name" value="Formyl_trans_C_sf"/>
</dbReference>
<evidence type="ECO:0000256" key="12">
    <source>
        <dbReference type="ARBA" id="ARBA00048558"/>
    </source>
</evidence>
<evidence type="ECO:0000256" key="7">
    <source>
        <dbReference type="ARBA" id="ARBA00022679"/>
    </source>
</evidence>
<evidence type="ECO:0000256" key="4">
    <source>
        <dbReference type="ARBA" id="ARBA00012261"/>
    </source>
</evidence>
<dbReference type="Pfam" id="PF03739">
    <property type="entry name" value="LptF_LptG"/>
    <property type="match status" value="1"/>
</dbReference>
<evidence type="ECO:0000256" key="2">
    <source>
        <dbReference type="ARBA" id="ARBA00004651"/>
    </source>
</evidence>
<keyword evidence="11 14" id="KW-0472">Membrane</keyword>
<gene>
    <name evidence="13" type="primary">fmt</name>
    <name evidence="17" type="ORF">IAB75_03645</name>
</gene>
<dbReference type="EMBL" id="JADILV010000024">
    <property type="protein sequence ID" value="MBO8483193.1"/>
    <property type="molecule type" value="Genomic_DNA"/>
</dbReference>
<keyword evidence="8 14" id="KW-0812">Transmembrane</keyword>
<dbReference type="Gene3D" id="3.40.50.170">
    <property type="entry name" value="Formyl transferase, N-terminal domain"/>
    <property type="match status" value="1"/>
</dbReference>
<organism evidence="17 18">
    <name type="scientific">Candidatus Cryptobacteroides avicola</name>
    <dbReference type="NCBI Taxonomy" id="2840757"/>
    <lineage>
        <taxon>Bacteria</taxon>
        <taxon>Pseudomonadati</taxon>
        <taxon>Bacteroidota</taxon>
        <taxon>Bacteroidia</taxon>
        <taxon>Bacteroidales</taxon>
        <taxon>Candidatus Cryptobacteroides</taxon>
    </lineage>
</organism>
<comment type="function">
    <text evidence="1 13">Attaches a formyl group to the free amino group of methionyl-tRNA(fMet). The formyl group appears to play a dual role in the initiator identity of N-formylmethionyl-tRNA by promoting its recognition by IF2 and preventing the misappropriation of this tRNA by the elongation apparatus.</text>
</comment>
<dbReference type="Pfam" id="PF00551">
    <property type="entry name" value="Formyl_trans_N"/>
    <property type="match status" value="1"/>
</dbReference>
<comment type="caution">
    <text evidence="13">Lacks conserved residue(s) required for the propagation of feature annotation.</text>
</comment>
<dbReference type="HAMAP" id="MF_00182">
    <property type="entry name" value="Formyl_trans"/>
    <property type="match status" value="1"/>
</dbReference>
<dbReference type="GO" id="GO:0015920">
    <property type="term" value="P:lipopolysaccharide transport"/>
    <property type="evidence" value="ECO:0007669"/>
    <property type="project" value="TreeGrafter"/>
</dbReference>
<evidence type="ECO:0000256" key="10">
    <source>
        <dbReference type="ARBA" id="ARBA00022989"/>
    </source>
</evidence>
<dbReference type="InterPro" id="IPR002376">
    <property type="entry name" value="Formyl_transf_N"/>
</dbReference>
<evidence type="ECO:0000259" key="15">
    <source>
        <dbReference type="Pfam" id="PF00551"/>
    </source>
</evidence>
<dbReference type="GO" id="GO:0004479">
    <property type="term" value="F:methionyl-tRNA formyltransferase activity"/>
    <property type="evidence" value="ECO:0007669"/>
    <property type="project" value="UniProtKB-UniRule"/>
</dbReference>